<accession>A0A0D0UR26</accession>
<reference evidence="1" key="1">
    <citation type="submission" date="2015-01" db="EMBL/GenBank/DDBJ databases">
        <title>The Genome Sequence of Cryptococcus gattii CA1280.</title>
        <authorList>
            <consortium name="The Broad Institute Genomics Platform"/>
            <person name="Cuomo C."/>
            <person name="Litvintseva A."/>
            <person name="Chen Y."/>
            <person name="Heitman J."/>
            <person name="Sun S."/>
            <person name="Springer D."/>
            <person name="Dromer F."/>
            <person name="Young S."/>
            <person name="Zeng Q."/>
            <person name="Gargeya S."/>
            <person name="Abouelleil A."/>
            <person name="Alvarado L."/>
            <person name="Chapman S.B."/>
            <person name="Gainer-Dewar J."/>
            <person name="Goldberg J."/>
            <person name="Griggs A."/>
            <person name="Gujja S."/>
            <person name="Hansen M."/>
            <person name="Howarth C."/>
            <person name="Imamovic A."/>
            <person name="Larimer J."/>
            <person name="Murphy C."/>
            <person name="Naylor J."/>
            <person name="Pearson M."/>
            <person name="Priest M."/>
            <person name="Roberts A."/>
            <person name="Saif S."/>
            <person name="Shea T."/>
            <person name="Sykes S."/>
            <person name="Wortman J."/>
            <person name="Nusbaum C."/>
            <person name="Birren B."/>
        </authorList>
    </citation>
    <scope>NUCLEOTIDE SEQUENCE [LARGE SCALE GENOMIC DNA]</scope>
    <source>
        <strain evidence="1">CA1280</strain>
    </source>
</reference>
<protein>
    <submittedName>
        <fullName evidence="1">Serine/threonine-protein phosphatase PP-Z</fullName>
    </submittedName>
</protein>
<dbReference type="AlphaFoldDB" id="A0A0D0UR26"/>
<name>A0A0D0UR26_CRYGA</name>
<dbReference type="EMBL" id="KN847973">
    <property type="protein sequence ID" value="KIR50568.1"/>
    <property type="molecule type" value="Genomic_DNA"/>
</dbReference>
<organism evidence="1">
    <name type="scientific">Cryptococcus bacillisporus CA1280</name>
    <dbReference type="NCBI Taxonomy" id="1296109"/>
    <lineage>
        <taxon>Eukaryota</taxon>
        <taxon>Fungi</taxon>
        <taxon>Dikarya</taxon>
        <taxon>Basidiomycota</taxon>
        <taxon>Agaricomycotina</taxon>
        <taxon>Tremellomycetes</taxon>
        <taxon>Tremellales</taxon>
        <taxon>Cryptococcaceae</taxon>
        <taxon>Cryptococcus</taxon>
        <taxon>Cryptococcus gattii species complex</taxon>
    </lineage>
</organism>
<gene>
    <name evidence="1" type="ORF">I312_00509</name>
</gene>
<dbReference type="HOGENOM" id="CLU_2637992_0_0_1"/>
<proteinExistence type="predicted"/>
<sequence>MVRVSSMPFWPHTIWILYVEHIWLSKTATSFITIEHLSPCFLLPTIAASLTILEQSCPFPKTCYALSSFLNRWMAPR</sequence>
<evidence type="ECO:0000313" key="1">
    <source>
        <dbReference type="EMBL" id="KIR50568.1"/>
    </source>
</evidence>